<keyword evidence="10" id="KW-0808">Transferase</keyword>
<evidence type="ECO:0000256" key="23">
    <source>
        <dbReference type="ARBA" id="ARBA00023242"/>
    </source>
</evidence>
<keyword evidence="13" id="KW-0418">Kinase</keyword>
<dbReference type="RefSeq" id="XP_029793798.1">
    <property type="nucleotide sequence ID" value="XM_029937938.1"/>
</dbReference>
<dbReference type="SMART" id="SM00358">
    <property type="entry name" value="DSRM"/>
    <property type="match status" value="2"/>
</dbReference>
<feature type="domain" description="DRBM" evidence="36">
    <location>
        <begin position="9"/>
        <end position="77"/>
    </location>
</feature>
<keyword evidence="17 32" id="KW-0694">RNA-binding</keyword>
<reference evidence="37 38" key="1">
    <citation type="submission" date="2019-05" db="EMBL/GenBank/DDBJ databases">
        <title>A Chromosome-scale Meerkat (S. suricatta) Genome Assembly.</title>
        <authorList>
            <person name="Dudchenko O."/>
            <person name="Lieberman Aiden E."/>
            <person name="Tung J."/>
            <person name="Barreiro L.B."/>
            <person name="Clutton-Brock T.H."/>
        </authorList>
    </citation>
    <scope>NUCLEOTIDE SEQUENCE [LARGE SCALE GENOMIC DNA]</scope>
</reference>
<evidence type="ECO:0000256" key="31">
    <source>
        <dbReference type="ARBA" id="ARBA00078605"/>
    </source>
</evidence>
<keyword evidence="8" id="KW-0597">Phosphoprotein</keyword>
<evidence type="ECO:0000259" key="36">
    <source>
        <dbReference type="PROSITE" id="PS50137"/>
    </source>
</evidence>
<comment type="catalytic activity">
    <reaction evidence="25">
        <text>L-threonyl-[protein] + ATP = O-phospho-L-threonyl-[protein] + ADP + H(+)</text>
        <dbReference type="Rhea" id="RHEA:46608"/>
        <dbReference type="Rhea" id="RHEA-COMP:11060"/>
        <dbReference type="Rhea" id="RHEA-COMP:11605"/>
        <dbReference type="ChEBI" id="CHEBI:15378"/>
        <dbReference type="ChEBI" id="CHEBI:30013"/>
        <dbReference type="ChEBI" id="CHEBI:30616"/>
        <dbReference type="ChEBI" id="CHEBI:61977"/>
        <dbReference type="ChEBI" id="CHEBI:456216"/>
        <dbReference type="EC" id="2.7.11.1"/>
    </reaction>
</comment>
<dbReference type="GeneID" id="115290154"/>
<keyword evidence="6" id="KW-1017">Isopeptide bond</keyword>
<evidence type="ECO:0000256" key="5">
    <source>
        <dbReference type="ARBA" id="ARBA00022490"/>
    </source>
</evidence>
<dbReference type="PROSITE" id="PS50011">
    <property type="entry name" value="PROTEIN_KINASE_DOM"/>
    <property type="match status" value="1"/>
</dbReference>
<evidence type="ECO:0000256" key="20">
    <source>
        <dbReference type="ARBA" id="ARBA00023118"/>
    </source>
</evidence>
<evidence type="ECO:0000256" key="22">
    <source>
        <dbReference type="ARBA" id="ARBA00023163"/>
    </source>
</evidence>
<keyword evidence="15" id="KW-0832">Ubl conjugation</keyword>
<evidence type="ECO:0000256" key="14">
    <source>
        <dbReference type="ARBA" id="ARBA00022840"/>
    </source>
</evidence>
<keyword evidence="21" id="KW-0829">Tyrosine-protein kinase</keyword>
<evidence type="ECO:0000256" key="13">
    <source>
        <dbReference type="ARBA" id="ARBA00022777"/>
    </source>
</evidence>
<dbReference type="InterPro" id="IPR044452">
    <property type="entry name" value="EIF2AK2_DSRM_1"/>
</dbReference>
<evidence type="ECO:0000256" key="1">
    <source>
        <dbReference type="ARBA" id="ARBA00004123"/>
    </source>
</evidence>
<keyword evidence="22" id="KW-0804">Transcription</keyword>
<dbReference type="GO" id="GO:0004715">
    <property type="term" value="F:non-membrane spanning protein tyrosine kinase activity"/>
    <property type="evidence" value="ECO:0007669"/>
    <property type="project" value="UniProtKB-EC"/>
</dbReference>
<evidence type="ECO:0000313" key="38">
    <source>
        <dbReference type="Proteomes" id="UP000472268"/>
    </source>
</evidence>
<dbReference type="GO" id="GO:0048471">
    <property type="term" value="C:perinuclear region of cytoplasm"/>
    <property type="evidence" value="ECO:0007669"/>
    <property type="project" value="UniProtKB-SubCell"/>
</dbReference>
<evidence type="ECO:0000256" key="30">
    <source>
        <dbReference type="ARBA" id="ARBA00076429"/>
    </source>
</evidence>
<evidence type="ECO:0000256" key="3">
    <source>
        <dbReference type="ARBA" id="ARBA00011903"/>
    </source>
</evidence>
<evidence type="ECO:0000256" key="6">
    <source>
        <dbReference type="ARBA" id="ARBA00022499"/>
    </source>
</evidence>
<reference evidence="37" key="2">
    <citation type="submission" date="2025-08" db="UniProtKB">
        <authorList>
            <consortium name="Ensembl"/>
        </authorList>
    </citation>
    <scope>IDENTIFICATION</scope>
</reference>
<keyword evidence="9" id="KW-0399">Innate immunity</keyword>
<accession>A0A673T223</accession>
<comment type="subcellular location">
    <subcellularLocation>
        <location evidence="2">Cytoplasm</location>
        <location evidence="2">Perinuclear region</location>
    </subcellularLocation>
    <subcellularLocation>
        <location evidence="1">Nucleus</location>
    </subcellularLocation>
</comment>
<protein>
    <recommendedName>
        <fullName evidence="27">Interferon-induced, double-stranded RNA-activated protein kinase</fullName>
        <ecNumber evidence="3">2.7.10.2</ecNumber>
        <ecNumber evidence="4">2.7.11.1</ecNumber>
    </recommendedName>
    <alternativeName>
        <fullName evidence="30">Eukaryotic translation initiation factor 2-alpha kinase 2</fullName>
    </alternativeName>
    <alternativeName>
        <fullName evidence="31">Interferon-inducible RNA-dependent protein kinase</fullName>
    </alternativeName>
    <alternativeName>
        <fullName evidence="28">Protein kinase RNA-activated</fullName>
    </alternativeName>
    <alternativeName>
        <fullName evidence="29">Tyrosine-protein kinase EIF2AK2</fullName>
    </alternativeName>
</protein>
<keyword evidence="11" id="KW-0677">Repeat</keyword>
<dbReference type="CDD" id="cd19904">
    <property type="entry name" value="DSRM_EIF2AK2_rpt2"/>
    <property type="match status" value="1"/>
</dbReference>
<evidence type="ECO:0000256" key="4">
    <source>
        <dbReference type="ARBA" id="ARBA00012513"/>
    </source>
</evidence>
<dbReference type="Proteomes" id="UP000472268">
    <property type="component" value="Chromosome 4"/>
</dbReference>
<dbReference type="EC" id="2.7.11.1" evidence="4"/>
<keyword evidence="14 33" id="KW-0067">ATP-binding</keyword>
<sequence>MANHRPPSYFIEELNVYCQKRNMELKYQELSKTGPAHNLRFTFRVIIDGREYPEAKGKSKKEAKNVAAKLAIEELNKENKVVSSVLLPTTNSAEGLGSTGNFIGRINRLAQKEQLPVNYEQCELREPGPGRFHYRCKIGQREYGVGVGATKQEAKQSAAKLAYEQIQLEKTSMNADPVLTGSLITSPSDSAANTLVRSIFASESSPANDFSENSSGGSCNSSNANNSSPLMNNVRSNEKKVKRTLAPTFNSPVTKDSRCSVELRFTNDFTEITLIGSGGYGQVFKAKHKLDGKTYVVKRVKYDSEKVEREVKALADLKHPNIVHYHSCWLGDDYYTEDSINTFRPKTKCLFIQMEFCGKGTLEQWIDSRRGKEPDKYLALELYEQVIEGVNHIHHNQLIHRDLKPSNIFLVATKSVKIGDFGLVTSLKDYVKRTAHTGTLQYMSPEQMSSQEYGKEVDIFSLGLILAELLYICPTVSETLKIFEALRGGKIPDVFESKEKILLQKLLSPEPQKRPHASEILETLKEWKNVAEKKKRSTC</sequence>
<dbReference type="SUPFAM" id="SSF56112">
    <property type="entry name" value="Protein kinase-like (PK-like)"/>
    <property type="match status" value="1"/>
</dbReference>
<evidence type="ECO:0000256" key="2">
    <source>
        <dbReference type="ARBA" id="ARBA00004556"/>
    </source>
</evidence>
<dbReference type="OrthoDB" id="341578at2759"/>
<evidence type="ECO:0000256" key="34">
    <source>
        <dbReference type="SAM" id="MobiDB-lite"/>
    </source>
</evidence>
<dbReference type="CTD" id="5610"/>
<dbReference type="InterPro" id="IPR017441">
    <property type="entry name" value="Protein_kinase_ATP_BS"/>
</dbReference>
<proteinExistence type="inferred from homology"/>
<evidence type="ECO:0000256" key="28">
    <source>
        <dbReference type="ARBA" id="ARBA00075411"/>
    </source>
</evidence>
<dbReference type="InterPro" id="IPR008271">
    <property type="entry name" value="Ser/Thr_kinase_AS"/>
</dbReference>
<organism evidence="37 38">
    <name type="scientific">Suricata suricatta</name>
    <name type="common">Meerkat</name>
    <dbReference type="NCBI Taxonomy" id="37032"/>
    <lineage>
        <taxon>Eukaryota</taxon>
        <taxon>Metazoa</taxon>
        <taxon>Chordata</taxon>
        <taxon>Craniata</taxon>
        <taxon>Vertebrata</taxon>
        <taxon>Euteleostomi</taxon>
        <taxon>Mammalia</taxon>
        <taxon>Eutheria</taxon>
        <taxon>Laurasiatheria</taxon>
        <taxon>Carnivora</taxon>
        <taxon>Feliformia</taxon>
        <taxon>Herpestidae</taxon>
        <taxon>Suricata</taxon>
    </lineage>
</organism>
<dbReference type="InterPro" id="IPR000719">
    <property type="entry name" value="Prot_kinase_dom"/>
</dbReference>
<dbReference type="Gene3D" id="3.30.160.20">
    <property type="match status" value="2"/>
</dbReference>
<dbReference type="CDD" id="cd19903">
    <property type="entry name" value="DSRM_EIF2AK2_rpt1"/>
    <property type="match status" value="1"/>
</dbReference>
<evidence type="ECO:0000256" key="7">
    <source>
        <dbReference type="ARBA" id="ARBA00022527"/>
    </source>
</evidence>
<dbReference type="FunFam" id="3.30.160.20:FF:000045">
    <property type="entry name" value="Eukaryotic translation initiation factor 2-alpha kinase 2"/>
    <property type="match status" value="1"/>
</dbReference>
<evidence type="ECO:0000256" key="18">
    <source>
        <dbReference type="ARBA" id="ARBA00022990"/>
    </source>
</evidence>
<dbReference type="PANTHER" id="PTHR11042:SF163">
    <property type="entry name" value="INTERFERON-INDUCED, DOUBLE-STRANDED RNA-ACTIVATED PROTEIN KINASE"/>
    <property type="match status" value="1"/>
</dbReference>
<feature type="domain" description="Protein kinase" evidence="35">
    <location>
        <begin position="269"/>
        <end position="528"/>
    </location>
</feature>
<comment type="catalytic activity">
    <reaction evidence="26">
        <text>L-seryl-[protein] + ATP = O-phospho-L-seryl-[protein] + ADP + H(+)</text>
        <dbReference type="Rhea" id="RHEA:17989"/>
        <dbReference type="Rhea" id="RHEA-COMP:9863"/>
        <dbReference type="Rhea" id="RHEA-COMP:11604"/>
        <dbReference type="ChEBI" id="CHEBI:15378"/>
        <dbReference type="ChEBI" id="CHEBI:29999"/>
        <dbReference type="ChEBI" id="CHEBI:30616"/>
        <dbReference type="ChEBI" id="CHEBI:83421"/>
        <dbReference type="ChEBI" id="CHEBI:456216"/>
        <dbReference type="EC" id="2.7.11.1"/>
    </reaction>
</comment>
<evidence type="ECO:0000256" key="12">
    <source>
        <dbReference type="ARBA" id="ARBA00022741"/>
    </source>
</evidence>
<dbReference type="GO" id="GO:0045087">
    <property type="term" value="P:innate immune response"/>
    <property type="evidence" value="ECO:0007669"/>
    <property type="project" value="UniProtKB-KW"/>
</dbReference>
<dbReference type="Pfam" id="PF00035">
    <property type="entry name" value="dsrm"/>
    <property type="match status" value="2"/>
</dbReference>
<dbReference type="GO" id="GO:0005524">
    <property type="term" value="F:ATP binding"/>
    <property type="evidence" value="ECO:0007669"/>
    <property type="project" value="UniProtKB-UniRule"/>
</dbReference>
<dbReference type="GO" id="GO:0051607">
    <property type="term" value="P:defense response to virus"/>
    <property type="evidence" value="ECO:0007669"/>
    <property type="project" value="UniProtKB-KW"/>
</dbReference>
<feature type="binding site" evidence="33">
    <location>
        <position position="298"/>
    </location>
    <ligand>
        <name>ATP</name>
        <dbReference type="ChEBI" id="CHEBI:30616"/>
    </ligand>
</feature>
<evidence type="ECO:0000256" key="21">
    <source>
        <dbReference type="ARBA" id="ARBA00023137"/>
    </source>
</evidence>
<dbReference type="RefSeq" id="XP_029793800.1">
    <property type="nucleotide sequence ID" value="XM_029937940.1"/>
</dbReference>
<evidence type="ECO:0000256" key="8">
    <source>
        <dbReference type="ARBA" id="ARBA00022553"/>
    </source>
</evidence>
<evidence type="ECO:0000256" key="33">
    <source>
        <dbReference type="PROSITE-ProRule" id="PRU10141"/>
    </source>
</evidence>
<dbReference type="GO" id="GO:0003725">
    <property type="term" value="F:double-stranded RNA binding"/>
    <property type="evidence" value="ECO:0007669"/>
    <property type="project" value="InterPro"/>
</dbReference>
<dbReference type="GO" id="GO:0004694">
    <property type="term" value="F:eukaryotic translation initiation factor 2alpha kinase activity"/>
    <property type="evidence" value="ECO:0007669"/>
    <property type="project" value="TreeGrafter"/>
</dbReference>
<keyword evidence="12 33" id="KW-0547">Nucleotide-binding</keyword>
<dbReference type="PROSITE" id="PS00108">
    <property type="entry name" value="PROTEIN_KINASE_ST"/>
    <property type="match status" value="1"/>
</dbReference>
<evidence type="ECO:0000256" key="9">
    <source>
        <dbReference type="ARBA" id="ARBA00022588"/>
    </source>
</evidence>
<reference evidence="37" key="3">
    <citation type="submission" date="2025-09" db="UniProtKB">
        <authorList>
            <consortium name="Ensembl"/>
        </authorList>
    </citation>
    <scope>IDENTIFICATION</scope>
</reference>
<dbReference type="Gene3D" id="3.30.200.20">
    <property type="entry name" value="Phosphorylase Kinase, domain 1"/>
    <property type="match status" value="1"/>
</dbReference>
<dbReference type="Pfam" id="PF00069">
    <property type="entry name" value="Pkinase"/>
    <property type="match status" value="1"/>
</dbReference>
<dbReference type="InterPro" id="IPR044453">
    <property type="entry name" value="EIF2AK2_DSRM_2"/>
</dbReference>
<dbReference type="InterPro" id="IPR050339">
    <property type="entry name" value="CC_SR_Kinase"/>
</dbReference>
<dbReference type="FunFam" id="1.10.510.10:FF:000251">
    <property type="entry name" value="eukaryotic translation initiation factor 2-alpha kinase 3"/>
    <property type="match status" value="1"/>
</dbReference>
<feature type="domain" description="DRBM" evidence="36">
    <location>
        <begin position="101"/>
        <end position="168"/>
    </location>
</feature>
<evidence type="ECO:0000256" key="10">
    <source>
        <dbReference type="ARBA" id="ARBA00022679"/>
    </source>
</evidence>
<keyword evidence="16" id="KW-0391">Immunity</keyword>
<keyword evidence="18" id="KW-0007">Acetylation</keyword>
<keyword evidence="38" id="KW-1185">Reference proteome</keyword>
<evidence type="ECO:0000256" key="29">
    <source>
        <dbReference type="ARBA" id="ARBA00076023"/>
    </source>
</evidence>
<dbReference type="SMART" id="SM00220">
    <property type="entry name" value="S_TKc"/>
    <property type="match status" value="1"/>
</dbReference>
<dbReference type="OMA" id="KIACEMM"/>
<evidence type="ECO:0000256" key="25">
    <source>
        <dbReference type="ARBA" id="ARBA00047899"/>
    </source>
</evidence>
<evidence type="ECO:0000256" key="16">
    <source>
        <dbReference type="ARBA" id="ARBA00022859"/>
    </source>
</evidence>
<dbReference type="GO" id="GO:0005634">
    <property type="term" value="C:nucleus"/>
    <property type="evidence" value="ECO:0007669"/>
    <property type="project" value="UniProtKB-SubCell"/>
</dbReference>
<evidence type="ECO:0000256" key="26">
    <source>
        <dbReference type="ARBA" id="ARBA00048679"/>
    </source>
</evidence>
<evidence type="ECO:0000256" key="27">
    <source>
        <dbReference type="ARBA" id="ARBA00068989"/>
    </source>
</evidence>
<dbReference type="Gene3D" id="1.10.510.10">
    <property type="entry name" value="Transferase(Phosphotransferase) domain 1"/>
    <property type="match status" value="1"/>
</dbReference>
<evidence type="ECO:0000313" key="37">
    <source>
        <dbReference type="Ensembl" id="ENSSSUP00005003550.1"/>
    </source>
</evidence>
<feature type="compositionally biased region" description="Low complexity" evidence="34">
    <location>
        <begin position="211"/>
        <end position="232"/>
    </location>
</feature>
<comment type="similarity">
    <text evidence="24">Belongs to the protein kinase superfamily. Ser/Thr protein kinase family. GCN2 subfamily.</text>
</comment>
<dbReference type="PROSITE" id="PS50137">
    <property type="entry name" value="DS_RBD"/>
    <property type="match status" value="2"/>
</dbReference>
<dbReference type="EC" id="2.7.10.2" evidence="3"/>
<evidence type="ECO:0000259" key="35">
    <source>
        <dbReference type="PROSITE" id="PS50011"/>
    </source>
</evidence>
<dbReference type="PROSITE" id="PS00107">
    <property type="entry name" value="PROTEIN_KINASE_ATP"/>
    <property type="match status" value="1"/>
</dbReference>
<feature type="region of interest" description="Disordered" evidence="34">
    <location>
        <begin position="205"/>
        <end position="232"/>
    </location>
</feature>
<keyword evidence="23" id="KW-0539">Nucleus</keyword>
<dbReference type="InterPro" id="IPR011009">
    <property type="entry name" value="Kinase-like_dom_sf"/>
</dbReference>
<evidence type="ECO:0000256" key="15">
    <source>
        <dbReference type="ARBA" id="ARBA00022843"/>
    </source>
</evidence>
<keyword evidence="20" id="KW-0051">Antiviral defense</keyword>
<dbReference type="FunFam" id="3.30.200.20:FF:000536">
    <property type="entry name" value="Eukaryotic translation initiation factor 2-alpha kinase 2"/>
    <property type="match status" value="1"/>
</dbReference>
<keyword evidence="7" id="KW-0723">Serine/threonine-protein kinase</keyword>
<keyword evidence="5" id="KW-0963">Cytoplasm</keyword>
<evidence type="ECO:0000256" key="17">
    <source>
        <dbReference type="ARBA" id="ARBA00022884"/>
    </source>
</evidence>
<keyword evidence="19" id="KW-0805">Transcription regulation</keyword>
<dbReference type="Ensembl" id="ENSSSUT00005004128.1">
    <property type="protein sequence ID" value="ENSSSUP00005003550.1"/>
    <property type="gene ID" value="ENSSSUG00005002349.1"/>
</dbReference>
<evidence type="ECO:0000256" key="19">
    <source>
        <dbReference type="ARBA" id="ARBA00023015"/>
    </source>
</evidence>
<dbReference type="InterPro" id="IPR014720">
    <property type="entry name" value="dsRBD_dom"/>
</dbReference>
<gene>
    <name evidence="37" type="primary">EIF2AK2</name>
</gene>
<dbReference type="AlphaFoldDB" id="A0A673T223"/>
<name>A0A673T223_SURSU</name>
<evidence type="ECO:0000256" key="32">
    <source>
        <dbReference type="PROSITE-ProRule" id="PRU00266"/>
    </source>
</evidence>
<dbReference type="PANTHER" id="PTHR11042">
    <property type="entry name" value="EUKARYOTIC TRANSLATION INITIATION FACTOR 2-ALPHA KINASE EIF2-ALPHA KINASE -RELATED"/>
    <property type="match status" value="1"/>
</dbReference>
<evidence type="ECO:0000256" key="24">
    <source>
        <dbReference type="ARBA" id="ARBA00037982"/>
    </source>
</evidence>
<evidence type="ECO:0000256" key="11">
    <source>
        <dbReference type="ARBA" id="ARBA00022737"/>
    </source>
</evidence>
<dbReference type="SUPFAM" id="SSF54768">
    <property type="entry name" value="dsRNA-binding domain-like"/>
    <property type="match status" value="2"/>
</dbReference>